<accession>A0AAN8BFW8</accession>
<feature type="chain" id="PRO_5042873208" description="Reverse transcriptase domain-containing protein" evidence="2">
    <location>
        <begin position="29"/>
        <end position="407"/>
    </location>
</feature>
<dbReference type="InterPro" id="IPR043502">
    <property type="entry name" value="DNA/RNA_pol_sf"/>
</dbReference>
<protein>
    <recommendedName>
        <fullName evidence="3">Reverse transcriptase domain-containing protein</fullName>
    </recommendedName>
</protein>
<name>A0AAN8BFW8_9TELE</name>
<feature type="compositionally biased region" description="Low complexity" evidence="1">
    <location>
        <begin position="385"/>
        <end position="407"/>
    </location>
</feature>
<proteinExistence type="predicted"/>
<sequence length="407" mass="44576">MKRPPPPWTPSPPALRPAFLLSSLITTAINSSLSSGTVPPSLKIAAITPILKKPGLNPDNPNNFRPISNLPFLSKVLERVVASQLKHHLSDNNLYETFQSGFRSNHSTETALLKITNDLLLSSNAGNLNILILLDLSAAFDTINHSILLTRLETTFNITGTALSWFTSYLSDRNQFIYINNCKSPTAPLPQGVPQGSVLGPLLFILYLLPLGHLIRRHGLHFHCFADNFQLLISTKSISTATHSILTNCITEIKSWLQLNFLKLNCDKSEIKIIGQNKLTTSIHNVTLNIDGFPVQTSPHIRNLGILSDQTLSFSKYIKQITKTAFFHLKNIARLRPSLSPTAAETLIHAFITSVPIATASSIVHLQKSSTNFNTSRTPPPIYSPTPESVNTSPPSSSSSTGSPSPR</sequence>
<evidence type="ECO:0000256" key="2">
    <source>
        <dbReference type="SAM" id="SignalP"/>
    </source>
</evidence>
<comment type="caution">
    <text evidence="4">The sequence shown here is derived from an EMBL/GenBank/DDBJ whole genome shotgun (WGS) entry which is preliminary data.</text>
</comment>
<evidence type="ECO:0000256" key="1">
    <source>
        <dbReference type="SAM" id="MobiDB-lite"/>
    </source>
</evidence>
<dbReference type="InterPro" id="IPR000477">
    <property type="entry name" value="RT_dom"/>
</dbReference>
<evidence type="ECO:0000313" key="4">
    <source>
        <dbReference type="EMBL" id="KAK5884206.1"/>
    </source>
</evidence>
<dbReference type="CDD" id="cd01650">
    <property type="entry name" value="RT_nLTR_like"/>
    <property type="match status" value="1"/>
</dbReference>
<reference evidence="4 5" key="1">
    <citation type="journal article" date="2023" name="Mol. Biol. Evol.">
        <title>Genomics of Secondarily Temperate Adaptation in the Only Non-Antarctic Icefish.</title>
        <authorList>
            <person name="Rivera-Colon A.G."/>
            <person name="Rayamajhi N."/>
            <person name="Minhas B.F."/>
            <person name="Madrigal G."/>
            <person name="Bilyk K.T."/>
            <person name="Yoon V."/>
            <person name="Hune M."/>
            <person name="Gregory S."/>
            <person name="Cheng C.H.C."/>
            <person name="Catchen J.M."/>
        </authorList>
    </citation>
    <scope>NUCLEOTIDE SEQUENCE [LARGE SCALE GENOMIC DNA]</scope>
    <source>
        <strain evidence="4">JC2023a</strain>
    </source>
</reference>
<gene>
    <name evidence="4" type="ORF">CesoFtcFv8_018051</name>
</gene>
<feature type="region of interest" description="Disordered" evidence="1">
    <location>
        <begin position="371"/>
        <end position="407"/>
    </location>
</feature>
<dbReference type="AlphaFoldDB" id="A0AAN8BFW8"/>
<keyword evidence="2" id="KW-0732">Signal</keyword>
<dbReference type="Proteomes" id="UP001335648">
    <property type="component" value="Unassembled WGS sequence"/>
</dbReference>
<keyword evidence="5" id="KW-1185">Reference proteome</keyword>
<dbReference type="Pfam" id="PF00078">
    <property type="entry name" value="RVT_1"/>
    <property type="match status" value="1"/>
</dbReference>
<evidence type="ECO:0000313" key="5">
    <source>
        <dbReference type="Proteomes" id="UP001335648"/>
    </source>
</evidence>
<feature type="signal peptide" evidence="2">
    <location>
        <begin position="1"/>
        <end position="28"/>
    </location>
</feature>
<dbReference type="PANTHER" id="PTHR33332">
    <property type="entry name" value="REVERSE TRANSCRIPTASE DOMAIN-CONTAINING PROTEIN"/>
    <property type="match status" value="1"/>
</dbReference>
<evidence type="ECO:0000259" key="3">
    <source>
        <dbReference type="PROSITE" id="PS50878"/>
    </source>
</evidence>
<dbReference type="EMBL" id="JAULUE010002060">
    <property type="protein sequence ID" value="KAK5884206.1"/>
    <property type="molecule type" value="Genomic_DNA"/>
</dbReference>
<feature type="domain" description="Reverse transcriptase" evidence="3">
    <location>
        <begin position="31"/>
        <end position="295"/>
    </location>
</feature>
<dbReference type="PROSITE" id="PS50878">
    <property type="entry name" value="RT_POL"/>
    <property type="match status" value="1"/>
</dbReference>
<dbReference type="SUPFAM" id="SSF56672">
    <property type="entry name" value="DNA/RNA polymerases"/>
    <property type="match status" value="1"/>
</dbReference>
<organism evidence="4 5">
    <name type="scientific">Champsocephalus esox</name>
    <name type="common">pike icefish</name>
    <dbReference type="NCBI Taxonomy" id="159716"/>
    <lineage>
        <taxon>Eukaryota</taxon>
        <taxon>Metazoa</taxon>
        <taxon>Chordata</taxon>
        <taxon>Craniata</taxon>
        <taxon>Vertebrata</taxon>
        <taxon>Euteleostomi</taxon>
        <taxon>Actinopterygii</taxon>
        <taxon>Neopterygii</taxon>
        <taxon>Teleostei</taxon>
        <taxon>Neoteleostei</taxon>
        <taxon>Acanthomorphata</taxon>
        <taxon>Eupercaria</taxon>
        <taxon>Perciformes</taxon>
        <taxon>Notothenioidei</taxon>
        <taxon>Channichthyidae</taxon>
        <taxon>Champsocephalus</taxon>
    </lineage>
</organism>